<evidence type="ECO:0000256" key="10">
    <source>
        <dbReference type="ARBA" id="ARBA00045077"/>
    </source>
</evidence>
<feature type="domain" description="Auxiliary Activity family 9 catalytic" evidence="13">
    <location>
        <begin position="16"/>
        <end position="223"/>
    </location>
</feature>
<protein>
    <recommendedName>
        <fullName evidence="11">lytic cellulose monooxygenase (C4-dehydrogenating)</fullName>
        <ecNumber evidence="11">1.14.99.56</ecNumber>
    </recommendedName>
</protein>
<dbReference type="EC" id="1.14.99.56" evidence="11"/>
<evidence type="ECO:0000256" key="8">
    <source>
        <dbReference type="ARBA" id="ARBA00023326"/>
    </source>
</evidence>
<keyword evidence="7" id="KW-0119">Carbohydrate metabolism</keyword>
<evidence type="ECO:0000256" key="12">
    <source>
        <dbReference type="SAM" id="SignalP"/>
    </source>
</evidence>
<evidence type="ECO:0000256" key="4">
    <source>
        <dbReference type="ARBA" id="ARBA00022729"/>
    </source>
</evidence>
<evidence type="ECO:0000256" key="3">
    <source>
        <dbReference type="ARBA" id="ARBA00022525"/>
    </source>
</evidence>
<accession>A0AAE8SSB2</accession>
<comment type="caution">
    <text evidence="14">The sequence shown here is derived from an EMBL/GenBank/DDBJ whole genome shotgun (WGS) entry which is preliminary data.</text>
</comment>
<evidence type="ECO:0000256" key="2">
    <source>
        <dbReference type="ARBA" id="ARBA00004613"/>
    </source>
</evidence>
<dbReference type="InterPro" id="IPR049892">
    <property type="entry name" value="AA9"/>
</dbReference>
<dbReference type="PANTHER" id="PTHR33353">
    <property type="entry name" value="PUTATIVE (AFU_ORTHOLOGUE AFUA_1G12560)-RELATED"/>
    <property type="match status" value="1"/>
</dbReference>
<dbReference type="InterPro" id="IPR005103">
    <property type="entry name" value="AA9_LPMO"/>
</dbReference>
<keyword evidence="5" id="KW-0136">Cellulose degradation</keyword>
<dbReference type="AlphaFoldDB" id="A0AAE8SSB2"/>
<evidence type="ECO:0000313" key="14">
    <source>
        <dbReference type="EMBL" id="SPN99137.1"/>
    </source>
</evidence>
<dbReference type="CDD" id="cd21175">
    <property type="entry name" value="LPMO_AA9"/>
    <property type="match status" value="1"/>
</dbReference>
<keyword evidence="4 12" id="KW-0732">Signal</keyword>
<evidence type="ECO:0000256" key="6">
    <source>
        <dbReference type="ARBA" id="ARBA00023157"/>
    </source>
</evidence>
<gene>
    <name evidence="14" type="ORF">DNG_02172</name>
</gene>
<comment type="subcellular location">
    <subcellularLocation>
        <location evidence="2">Secreted</location>
    </subcellularLocation>
</comment>
<dbReference type="PANTHER" id="PTHR33353:SF13">
    <property type="entry name" value="ENDOGLUCANASE II"/>
    <property type="match status" value="1"/>
</dbReference>
<comment type="similarity">
    <text evidence="9">Belongs to the polysaccharide monooxygenase AA9 family.</text>
</comment>
<dbReference type="Pfam" id="PF03443">
    <property type="entry name" value="AA9"/>
    <property type="match status" value="1"/>
</dbReference>
<dbReference type="GO" id="GO:0030245">
    <property type="term" value="P:cellulose catabolic process"/>
    <property type="evidence" value="ECO:0007669"/>
    <property type="project" value="UniProtKB-KW"/>
</dbReference>
<dbReference type="EMBL" id="ONZQ02000002">
    <property type="protein sequence ID" value="SPN99137.1"/>
    <property type="molecule type" value="Genomic_DNA"/>
</dbReference>
<keyword evidence="15" id="KW-1185">Reference proteome</keyword>
<proteinExistence type="inferred from homology"/>
<evidence type="ECO:0000259" key="13">
    <source>
        <dbReference type="Pfam" id="PF03443"/>
    </source>
</evidence>
<keyword evidence="3" id="KW-0964">Secreted</keyword>
<evidence type="ECO:0000256" key="1">
    <source>
        <dbReference type="ARBA" id="ARBA00001973"/>
    </source>
</evidence>
<keyword evidence="8" id="KW-0624">Polysaccharide degradation</keyword>
<evidence type="ECO:0000256" key="5">
    <source>
        <dbReference type="ARBA" id="ARBA00023001"/>
    </source>
</evidence>
<keyword evidence="6" id="KW-1015">Disulfide bond</keyword>
<evidence type="ECO:0000256" key="11">
    <source>
        <dbReference type="ARBA" id="ARBA00047174"/>
    </source>
</evidence>
<dbReference type="Gene3D" id="2.70.50.70">
    <property type="match status" value="1"/>
</dbReference>
<feature type="signal peptide" evidence="12">
    <location>
        <begin position="1"/>
        <end position="15"/>
    </location>
</feature>
<comment type="cofactor">
    <cofactor evidence="1">
        <name>Cu(2+)</name>
        <dbReference type="ChEBI" id="CHEBI:29036"/>
    </cofactor>
</comment>
<evidence type="ECO:0000256" key="7">
    <source>
        <dbReference type="ARBA" id="ARBA00023277"/>
    </source>
</evidence>
<reference evidence="14" key="1">
    <citation type="submission" date="2018-03" db="EMBL/GenBank/DDBJ databases">
        <authorList>
            <person name="Guldener U."/>
        </authorList>
    </citation>
    <scope>NUCLEOTIDE SEQUENCE</scope>
</reference>
<organism evidence="14 15">
    <name type="scientific">Cephalotrichum gorgonifer</name>
    <dbReference type="NCBI Taxonomy" id="2041049"/>
    <lineage>
        <taxon>Eukaryota</taxon>
        <taxon>Fungi</taxon>
        <taxon>Dikarya</taxon>
        <taxon>Ascomycota</taxon>
        <taxon>Pezizomycotina</taxon>
        <taxon>Sordariomycetes</taxon>
        <taxon>Hypocreomycetidae</taxon>
        <taxon>Microascales</taxon>
        <taxon>Microascaceae</taxon>
        <taxon>Cephalotrichum</taxon>
    </lineage>
</organism>
<feature type="chain" id="PRO_5042047875" description="lytic cellulose monooxygenase (C4-dehydrogenating)" evidence="12">
    <location>
        <begin position="16"/>
        <end position="246"/>
    </location>
</feature>
<name>A0AAE8SSB2_9PEZI</name>
<evidence type="ECO:0000256" key="9">
    <source>
        <dbReference type="ARBA" id="ARBA00044502"/>
    </source>
</evidence>
<evidence type="ECO:0000313" key="15">
    <source>
        <dbReference type="Proteomes" id="UP001187682"/>
    </source>
</evidence>
<comment type="catalytic activity">
    <reaction evidence="10">
        <text>[(1-&gt;4)-beta-D-glucosyl]n+m + reduced acceptor + O2 = 4-dehydro-beta-D-glucosyl-[(1-&gt;4)-beta-D-glucosyl]n-1 + [(1-&gt;4)-beta-D-glucosyl]m + acceptor + H2O.</text>
        <dbReference type="EC" id="1.14.99.56"/>
    </reaction>
</comment>
<dbReference type="GO" id="GO:0005576">
    <property type="term" value="C:extracellular region"/>
    <property type="evidence" value="ECO:0007669"/>
    <property type="project" value="UniProtKB-SubCell"/>
</dbReference>
<dbReference type="Proteomes" id="UP001187682">
    <property type="component" value="Unassembled WGS sequence"/>
</dbReference>
<sequence length="246" mass="26248">MKLAAILACIKAASAHTIFQKVSVNGKEYPPLAGLRAPNQDYPTYDVNSGDLTCGKVALVSNEVIPVAAGDKFGAWWGHVIGGEQWPGDPDHPIAASHHGPVTAWLAKVDDAANAQVGPNLKFFKIAEDNFDVASNTWGVDNMVKNRGWSYFDVPSCIAPGDYLLRVELLALHSAYDNMGAQFYVSCANVRISGDGTFAPTETHSIPGVYKQNDPAILTNIWGPSPGVADNSGKPYQAPGPRPITC</sequence>